<dbReference type="RefSeq" id="WP_353984463.1">
    <property type="nucleotide sequence ID" value="NZ_JBEWLY010000017.1"/>
</dbReference>
<sequence>MKALPEARPGPSGAGLGRYVTLDGMRGLAAIAVALFHFDIYLMPHGYVAVDFFFVLSGFVLYRSYLPRFREGLGIGRFMVQRLARLYPLFLLGLLLGVLLAVQQLLAGDPKAPPAREVAAALLFNGLMLPSPASLPLYPLNVPSWSLFFEIIANFALIVLLFRLPGWALAIICVVAAGGMVPIVVANGSGNIGALWNEHSIALMRTAFSFTLGIIIAMLPERASPAMGGRGAAGEQGVGARAPSWFGIVCIAAIGVLLAMPVLPEWSAAYDLSIILFFSPLLVFLGSRCEPVRFAAPLAAFTGEVSYALYAVHWSFIEPMRSAVRALRLQPIPAAALFLAIMLVTSWAAVRWFDLPLRRRLTALLRREAPGVGPIGA</sequence>
<protein>
    <submittedName>
        <fullName evidence="3">Acyltransferase</fullName>
        <ecNumber evidence="3">2.3.-.-</ecNumber>
    </submittedName>
</protein>
<keyword evidence="1" id="KW-0472">Membrane</keyword>
<feature type="transmembrane region" description="Helical" evidence="1">
    <location>
        <begin position="86"/>
        <end position="106"/>
    </location>
</feature>
<feature type="transmembrane region" description="Helical" evidence="1">
    <location>
        <begin position="201"/>
        <end position="219"/>
    </location>
</feature>
<keyword evidence="1" id="KW-1133">Transmembrane helix</keyword>
<accession>A0ABV2D272</accession>
<name>A0ABV2D272_9SPHN</name>
<keyword evidence="4" id="KW-1185">Reference proteome</keyword>
<dbReference type="PANTHER" id="PTHR23028:SF134">
    <property type="entry name" value="PUTATIVE (AFU_ORTHOLOGUE AFUA_4G08520)-RELATED"/>
    <property type="match status" value="1"/>
</dbReference>
<reference evidence="3 4" key="1">
    <citation type="submission" date="2024-07" db="EMBL/GenBank/DDBJ databases">
        <title>Novosphingobium kalidii RD2P27.</title>
        <authorList>
            <person name="Sun J.-Q."/>
        </authorList>
    </citation>
    <scope>NUCLEOTIDE SEQUENCE [LARGE SCALE GENOMIC DNA]</scope>
    <source>
        <strain evidence="3 4">RD2P27</strain>
    </source>
</reference>
<feature type="domain" description="Acyltransferase 3" evidence="2">
    <location>
        <begin position="21"/>
        <end position="350"/>
    </location>
</feature>
<comment type="caution">
    <text evidence="3">The sequence shown here is derived from an EMBL/GenBank/DDBJ whole genome shotgun (WGS) entry which is preliminary data.</text>
</comment>
<organism evidence="3 4">
    <name type="scientific">Novosphingobium kalidii</name>
    <dbReference type="NCBI Taxonomy" id="3230299"/>
    <lineage>
        <taxon>Bacteria</taxon>
        <taxon>Pseudomonadati</taxon>
        <taxon>Pseudomonadota</taxon>
        <taxon>Alphaproteobacteria</taxon>
        <taxon>Sphingomonadales</taxon>
        <taxon>Sphingomonadaceae</taxon>
        <taxon>Novosphingobium</taxon>
    </lineage>
</organism>
<evidence type="ECO:0000259" key="2">
    <source>
        <dbReference type="Pfam" id="PF01757"/>
    </source>
</evidence>
<feature type="transmembrane region" description="Helical" evidence="1">
    <location>
        <begin position="294"/>
        <end position="312"/>
    </location>
</feature>
<feature type="transmembrane region" description="Helical" evidence="1">
    <location>
        <begin position="332"/>
        <end position="350"/>
    </location>
</feature>
<proteinExistence type="predicted"/>
<feature type="transmembrane region" description="Helical" evidence="1">
    <location>
        <begin position="46"/>
        <end position="65"/>
    </location>
</feature>
<dbReference type="GO" id="GO:0016746">
    <property type="term" value="F:acyltransferase activity"/>
    <property type="evidence" value="ECO:0007669"/>
    <property type="project" value="UniProtKB-KW"/>
</dbReference>
<dbReference type="InterPro" id="IPR002656">
    <property type="entry name" value="Acyl_transf_3_dom"/>
</dbReference>
<feature type="transmembrane region" description="Helical" evidence="1">
    <location>
        <begin position="142"/>
        <end position="162"/>
    </location>
</feature>
<keyword evidence="1" id="KW-0812">Transmembrane</keyword>
<gene>
    <name evidence="3" type="ORF">ABVV53_10950</name>
</gene>
<evidence type="ECO:0000256" key="1">
    <source>
        <dbReference type="SAM" id="Phobius"/>
    </source>
</evidence>
<feature type="transmembrane region" description="Helical" evidence="1">
    <location>
        <begin position="169"/>
        <end position="189"/>
    </location>
</feature>
<dbReference type="EC" id="2.3.-.-" evidence="3"/>
<dbReference type="EMBL" id="JBEWLY010000017">
    <property type="protein sequence ID" value="MET1755971.1"/>
    <property type="molecule type" value="Genomic_DNA"/>
</dbReference>
<evidence type="ECO:0000313" key="4">
    <source>
        <dbReference type="Proteomes" id="UP001548713"/>
    </source>
</evidence>
<evidence type="ECO:0000313" key="3">
    <source>
        <dbReference type="EMBL" id="MET1755971.1"/>
    </source>
</evidence>
<feature type="transmembrane region" description="Helical" evidence="1">
    <location>
        <begin position="268"/>
        <end position="287"/>
    </location>
</feature>
<dbReference type="Proteomes" id="UP001548713">
    <property type="component" value="Unassembled WGS sequence"/>
</dbReference>
<dbReference type="InterPro" id="IPR050879">
    <property type="entry name" value="Acyltransferase_3"/>
</dbReference>
<dbReference type="Pfam" id="PF01757">
    <property type="entry name" value="Acyl_transf_3"/>
    <property type="match status" value="1"/>
</dbReference>
<dbReference type="PANTHER" id="PTHR23028">
    <property type="entry name" value="ACETYLTRANSFERASE"/>
    <property type="match status" value="1"/>
</dbReference>
<keyword evidence="3" id="KW-0012">Acyltransferase</keyword>
<feature type="transmembrane region" description="Helical" evidence="1">
    <location>
        <begin position="240"/>
        <end position="262"/>
    </location>
</feature>
<keyword evidence="3" id="KW-0808">Transferase</keyword>